<sequence>MRFEDSIAIAAPAATVWAVYSDVERWPEWTESVTSVELLDPGPLRIGSRARIRQPRLPVAEWTVTDIDEGRSFTWVARGPGVRSTGTHVVEPDGDGARATAILDQGGPLGPVVGFLTRGLTRRYLAMEAAGLKARAERG</sequence>
<dbReference type="AlphaFoldDB" id="A0A4Q4ZJL1"/>
<evidence type="ECO:0000313" key="1">
    <source>
        <dbReference type="EMBL" id="RYP87681.1"/>
    </source>
</evidence>
<reference evidence="1 2" key="1">
    <citation type="submission" date="2019-01" db="EMBL/GenBank/DDBJ databases">
        <title>Nocardioides guangzhouensis sp. nov., an actinobacterium isolated from soil.</title>
        <authorList>
            <person name="Fu Y."/>
            <person name="Cai Y."/>
            <person name="Lin Z."/>
            <person name="Chen P."/>
        </authorList>
    </citation>
    <scope>NUCLEOTIDE SEQUENCE [LARGE SCALE GENOMIC DNA]</scope>
    <source>
        <strain evidence="1 2">130</strain>
    </source>
</reference>
<dbReference type="Pfam" id="PF10604">
    <property type="entry name" value="Polyketide_cyc2"/>
    <property type="match status" value="1"/>
</dbReference>
<dbReference type="OrthoDB" id="191189at2"/>
<proteinExistence type="predicted"/>
<evidence type="ECO:0000313" key="2">
    <source>
        <dbReference type="Proteomes" id="UP000295198"/>
    </source>
</evidence>
<dbReference type="SUPFAM" id="SSF55961">
    <property type="entry name" value="Bet v1-like"/>
    <property type="match status" value="1"/>
</dbReference>
<dbReference type="InterPro" id="IPR019587">
    <property type="entry name" value="Polyketide_cyclase/dehydratase"/>
</dbReference>
<organism evidence="1 2">
    <name type="scientific">Nocardioides guangzhouensis</name>
    <dbReference type="NCBI Taxonomy" id="2497878"/>
    <lineage>
        <taxon>Bacteria</taxon>
        <taxon>Bacillati</taxon>
        <taxon>Actinomycetota</taxon>
        <taxon>Actinomycetes</taxon>
        <taxon>Propionibacteriales</taxon>
        <taxon>Nocardioidaceae</taxon>
        <taxon>Nocardioides</taxon>
    </lineage>
</organism>
<accession>A0A4Q4ZJL1</accession>
<dbReference type="CDD" id="cd08862">
    <property type="entry name" value="SRPBCC_Smu440-like"/>
    <property type="match status" value="1"/>
</dbReference>
<dbReference type="RefSeq" id="WP_134714572.1">
    <property type="nucleotide sequence ID" value="NZ_SDKM01000005.1"/>
</dbReference>
<comment type="caution">
    <text evidence="1">The sequence shown here is derived from an EMBL/GenBank/DDBJ whole genome shotgun (WGS) entry which is preliminary data.</text>
</comment>
<dbReference type="InterPro" id="IPR023393">
    <property type="entry name" value="START-like_dom_sf"/>
</dbReference>
<dbReference type="Proteomes" id="UP000295198">
    <property type="component" value="Unassembled WGS sequence"/>
</dbReference>
<dbReference type="Gene3D" id="3.30.530.20">
    <property type="match status" value="1"/>
</dbReference>
<keyword evidence="2" id="KW-1185">Reference proteome</keyword>
<protein>
    <submittedName>
        <fullName evidence="1">Polyketide cyclase</fullName>
    </submittedName>
</protein>
<gene>
    <name evidence="1" type="ORF">EKO23_04580</name>
</gene>
<name>A0A4Q4ZJL1_9ACTN</name>
<dbReference type="EMBL" id="SDKM01000005">
    <property type="protein sequence ID" value="RYP87681.1"/>
    <property type="molecule type" value="Genomic_DNA"/>
</dbReference>